<dbReference type="Gene3D" id="3.60.60.10">
    <property type="entry name" value="Penicillin V Acylase, Chain A"/>
    <property type="match status" value="1"/>
</dbReference>
<organism evidence="2 3">
    <name type="scientific">Exophiala dermatitidis</name>
    <name type="common">Black yeast-like fungus</name>
    <name type="synonym">Wangiella dermatitidis</name>
    <dbReference type="NCBI Taxonomy" id="5970"/>
    <lineage>
        <taxon>Eukaryota</taxon>
        <taxon>Fungi</taxon>
        <taxon>Dikarya</taxon>
        <taxon>Ascomycota</taxon>
        <taxon>Pezizomycotina</taxon>
        <taxon>Eurotiomycetes</taxon>
        <taxon>Chaetothyriomycetidae</taxon>
        <taxon>Chaetothyriales</taxon>
        <taxon>Herpotrichiellaceae</taxon>
        <taxon>Exophiala</taxon>
    </lineage>
</organism>
<dbReference type="InterPro" id="IPR047801">
    <property type="entry name" value="Peptidase_C45"/>
</dbReference>
<dbReference type="EMBL" id="JAJGCB010000010">
    <property type="protein sequence ID" value="KAJ8990813.1"/>
    <property type="molecule type" value="Genomic_DNA"/>
</dbReference>
<dbReference type="InterPro" id="IPR005079">
    <property type="entry name" value="Peptidase_C45_hydrolase"/>
</dbReference>
<proteinExistence type="predicted"/>
<feature type="domain" description="Peptidase C45 hydrolase" evidence="1">
    <location>
        <begin position="106"/>
        <end position="330"/>
    </location>
</feature>
<evidence type="ECO:0000259" key="1">
    <source>
        <dbReference type="Pfam" id="PF03417"/>
    </source>
</evidence>
<evidence type="ECO:0000313" key="3">
    <source>
        <dbReference type="Proteomes" id="UP001161757"/>
    </source>
</evidence>
<sequence length="344" mass="38190">MIEINCVGESFEIGLEHGTKAAPQIASTIQFYADLFQKKVKLSWEQACSEAKRFAPHIHQYYPHLESEMQGIAKGAGVTYEEILALNVRSELFFGAALDGCTSLSWKTDSTCYLAQNWDWMVEQKPNLVLLQIAQKDKPVIQQVTEAGIIGKIGLNSAGVGLCVNAIRCAGSDVNRDPIHIMWRLVLESPSVDAALEAIKAHGCGGACHMLIADKSRSIGVEVTHQTIKYLQPDEKGRVFHSNHMLESHPGTDMLWVNDSLTRVQRIRELADKLEGEVTQDALQKFLCDEDNYPCSINREQKGESDAASVFSITMDLAKVEAKVLLGRPSKPEKVYVLRPRPIN</sequence>
<dbReference type="NCBIfam" id="NF040521">
    <property type="entry name" value="C45_proenzyme"/>
    <property type="match status" value="1"/>
</dbReference>
<dbReference type="InterPro" id="IPR047794">
    <property type="entry name" value="C45_proenzyme-like"/>
</dbReference>
<evidence type="ECO:0000313" key="2">
    <source>
        <dbReference type="EMBL" id="KAJ8990813.1"/>
    </source>
</evidence>
<gene>
    <name evidence="2" type="ORF">HRR80_005586</name>
</gene>
<dbReference type="Pfam" id="PF03417">
    <property type="entry name" value="AAT"/>
    <property type="match status" value="1"/>
</dbReference>
<comment type="caution">
    <text evidence="2">The sequence shown here is derived from an EMBL/GenBank/DDBJ whole genome shotgun (WGS) entry which is preliminary data.</text>
</comment>
<name>A0AAN6ET75_EXODE</name>
<dbReference type="Gene3D" id="1.10.10.2120">
    <property type="match status" value="1"/>
</dbReference>
<dbReference type="Proteomes" id="UP001161757">
    <property type="component" value="Unassembled WGS sequence"/>
</dbReference>
<dbReference type="PANTHER" id="PTHR34180">
    <property type="entry name" value="PEPTIDASE C45"/>
    <property type="match status" value="1"/>
</dbReference>
<protein>
    <recommendedName>
        <fullName evidence="1">Peptidase C45 hydrolase domain-containing protein</fullName>
    </recommendedName>
</protein>
<dbReference type="PANTHER" id="PTHR34180:SF1">
    <property type="entry name" value="BETA-ALANYL-DOPAMINE_CARCININE HYDROLASE"/>
    <property type="match status" value="1"/>
</dbReference>
<accession>A0AAN6ET75</accession>
<dbReference type="AlphaFoldDB" id="A0AAN6ET75"/>
<reference evidence="2" key="1">
    <citation type="submission" date="2023-01" db="EMBL/GenBank/DDBJ databases">
        <title>Exophiala dermititidis isolated from Cystic Fibrosis Patient.</title>
        <authorList>
            <person name="Kurbessoian T."/>
            <person name="Crocker A."/>
            <person name="Murante D."/>
            <person name="Hogan D.A."/>
            <person name="Stajich J.E."/>
        </authorList>
    </citation>
    <scope>NUCLEOTIDE SEQUENCE</scope>
    <source>
        <strain evidence="2">Ex8</strain>
    </source>
</reference>